<keyword evidence="1" id="KW-0472">Membrane</keyword>
<organism evidence="2 3">
    <name type="scientific">Hathewaya limosa</name>
    <name type="common">Clostridium limosum</name>
    <dbReference type="NCBI Taxonomy" id="1536"/>
    <lineage>
        <taxon>Bacteria</taxon>
        <taxon>Bacillati</taxon>
        <taxon>Bacillota</taxon>
        <taxon>Clostridia</taxon>
        <taxon>Eubacteriales</taxon>
        <taxon>Clostridiaceae</taxon>
        <taxon>Hathewaya</taxon>
    </lineage>
</organism>
<comment type="caution">
    <text evidence="2">The sequence shown here is derived from an EMBL/GenBank/DDBJ whole genome shotgun (WGS) entry which is preliminary data.</text>
</comment>
<reference evidence="2 3" key="1">
    <citation type="submission" date="2023-07" db="EMBL/GenBank/DDBJ databases">
        <title>Genomic Encyclopedia of Type Strains, Phase IV (KMG-IV): sequencing the most valuable type-strain genomes for metagenomic binning, comparative biology and taxonomic classification.</title>
        <authorList>
            <person name="Goeker M."/>
        </authorList>
    </citation>
    <scope>NUCLEOTIDE SEQUENCE [LARGE SCALE GENOMIC DNA]</scope>
    <source>
        <strain evidence="2 3">DSM 1400</strain>
    </source>
</reference>
<keyword evidence="1" id="KW-1133">Transmembrane helix</keyword>
<evidence type="ECO:0008006" key="4">
    <source>
        <dbReference type="Google" id="ProtNLM"/>
    </source>
</evidence>
<feature type="transmembrane region" description="Helical" evidence="1">
    <location>
        <begin position="124"/>
        <end position="150"/>
    </location>
</feature>
<dbReference type="Pfam" id="PF13346">
    <property type="entry name" value="ABC2_membrane_5"/>
    <property type="match status" value="1"/>
</dbReference>
<keyword evidence="1" id="KW-0812">Transmembrane</keyword>
<protein>
    <recommendedName>
        <fullName evidence="4">ABC-2 transporter permease</fullName>
    </recommendedName>
</protein>
<feature type="transmembrane region" description="Helical" evidence="1">
    <location>
        <begin position="197"/>
        <end position="220"/>
    </location>
</feature>
<accession>A0ABU0JVB3</accession>
<feature type="transmembrane region" description="Helical" evidence="1">
    <location>
        <begin position="47"/>
        <end position="68"/>
    </location>
</feature>
<evidence type="ECO:0000313" key="3">
    <source>
        <dbReference type="Proteomes" id="UP001224418"/>
    </source>
</evidence>
<keyword evidence="3" id="KW-1185">Reference proteome</keyword>
<evidence type="ECO:0000256" key="1">
    <source>
        <dbReference type="SAM" id="Phobius"/>
    </source>
</evidence>
<name>A0ABU0JVB3_HATLI</name>
<feature type="transmembrane region" description="Helical" evidence="1">
    <location>
        <begin position="21"/>
        <end position="41"/>
    </location>
</feature>
<gene>
    <name evidence="2" type="ORF">QOZ93_001812</name>
</gene>
<dbReference type="Proteomes" id="UP001224418">
    <property type="component" value="Unassembled WGS sequence"/>
</dbReference>
<dbReference type="EMBL" id="JAUSWN010000014">
    <property type="protein sequence ID" value="MDQ0480068.1"/>
    <property type="molecule type" value="Genomic_DNA"/>
</dbReference>
<evidence type="ECO:0000313" key="2">
    <source>
        <dbReference type="EMBL" id="MDQ0480068.1"/>
    </source>
</evidence>
<feature type="transmembrane region" description="Helical" evidence="1">
    <location>
        <begin position="157"/>
        <end position="177"/>
    </location>
</feature>
<sequence length="225" mass="25567">MESEVKKLIKMELLMMYKYKRYIFLLLLFLVGPSIMCFMGKGDASIFIGYWIAQFTMLWIVALSTIYIKNNFINIIESLPITRLNRIKAKYILATIISLSFIVISIIFLIISEIYSVGSVNIKFIMNIVFCGISASFIILTILIPIQFILKKNKLSIANSFIIFIVIFFAGIGSSFFENIINKLTSSLQGNGNPLLVLGMIALISILVYYLSYVICKVFVNKIDL</sequence>
<feature type="transmembrane region" description="Helical" evidence="1">
    <location>
        <begin position="89"/>
        <end position="112"/>
    </location>
</feature>
<proteinExistence type="predicted"/>
<dbReference type="RefSeq" id="WP_307355972.1">
    <property type="nucleotide sequence ID" value="NZ_BAAACJ010000019.1"/>
</dbReference>
<dbReference type="InterPro" id="IPR025699">
    <property type="entry name" value="ABC2_memb-like"/>
</dbReference>